<proteinExistence type="predicted"/>
<dbReference type="EMBL" id="SJKC01000003">
    <property type="protein sequence ID" value="TCC36465.1"/>
    <property type="molecule type" value="Genomic_DNA"/>
</dbReference>
<dbReference type="Proteomes" id="UP000294225">
    <property type="component" value="Unassembled WGS sequence"/>
</dbReference>
<reference evidence="2 3" key="1">
    <citation type="submission" date="2019-02" db="EMBL/GenBank/DDBJ databases">
        <title>Kribbella capetownensis sp. nov. and Kribbella speibonae sp. nov., isolated from soil.</title>
        <authorList>
            <person name="Curtis S.M."/>
            <person name="Norton I."/>
            <person name="Everest G.J."/>
            <person name="Meyers P.R."/>
        </authorList>
    </citation>
    <scope>NUCLEOTIDE SEQUENCE [LARGE SCALE GENOMIC DNA]</scope>
    <source>
        <strain evidence="2 3">YM55</strain>
    </source>
</reference>
<dbReference type="SUPFAM" id="SSF51182">
    <property type="entry name" value="RmlC-like cupins"/>
    <property type="match status" value="1"/>
</dbReference>
<comment type="caution">
    <text evidence="2">The sequence shown here is derived from an EMBL/GenBank/DDBJ whole genome shotgun (WGS) entry which is preliminary data.</text>
</comment>
<protein>
    <submittedName>
        <fullName evidence="2">Cupin domain-containing protein</fullName>
    </submittedName>
</protein>
<accession>A0A4R0J577</accession>
<dbReference type="InterPro" id="IPR011051">
    <property type="entry name" value="RmlC_Cupin_sf"/>
</dbReference>
<dbReference type="Pfam" id="PF07883">
    <property type="entry name" value="Cupin_2"/>
    <property type="match status" value="1"/>
</dbReference>
<organism evidence="2 3">
    <name type="scientific">Kribbella speibonae</name>
    <dbReference type="NCBI Taxonomy" id="1572660"/>
    <lineage>
        <taxon>Bacteria</taxon>
        <taxon>Bacillati</taxon>
        <taxon>Actinomycetota</taxon>
        <taxon>Actinomycetes</taxon>
        <taxon>Propionibacteriales</taxon>
        <taxon>Kribbellaceae</taxon>
        <taxon>Kribbella</taxon>
    </lineage>
</organism>
<gene>
    <name evidence="2" type="ORF">E0H92_27945</name>
</gene>
<evidence type="ECO:0000259" key="1">
    <source>
        <dbReference type="Pfam" id="PF07883"/>
    </source>
</evidence>
<sequence>MSSSPSPEIQIVSAGNVTPVILGDTGAMRSKRLIRRDMGSERVSLNFTVTEETTEEYESDYPEHDELIFIVSGVGEIEWEGSEATRVSAGMAIFVPQGCGYRYRVVEGPQEAVIVFGPAYS</sequence>
<dbReference type="InterPro" id="IPR013096">
    <property type="entry name" value="Cupin_2"/>
</dbReference>
<dbReference type="RefSeq" id="WP_131498290.1">
    <property type="nucleotide sequence ID" value="NZ_SJKC01000003.1"/>
</dbReference>
<dbReference type="InterPro" id="IPR014710">
    <property type="entry name" value="RmlC-like_jellyroll"/>
</dbReference>
<evidence type="ECO:0000313" key="3">
    <source>
        <dbReference type="Proteomes" id="UP000294225"/>
    </source>
</evidence>
<dbReference type="AlphaFoldDB" id="A0A4R0J577"/>
<name>A0A4R0J577_9ACTN</name>
<dbReference type="Gene3D" id="2.60.120.10">
    <property type="entry name" value="Jelly Rolls"/>
    <property type="match status" value="1"/>
</dbReference>
<feature type="domain" description="Cupin type-2" evidence="1">
    <location>
        <begin position="63"/>
        <end position="114"/>
    </location>
</feature>
<evidence type="ECO:0000313" key="2">
    <source>
        <dbReference type="EMBL" id="TCC36465.1"/>
    </source>
</evidence>
<dbReference type="CDD" id="cd02208">
    <property type="entry name" value="cupin_RmlC-like"/>
    <property type="match status" value="1"/>
</dbReference>